<evidence type="ECO:0000256" key="10">
    <source>
        <dbReference type="RuleBase" id="RU365011"/>
    </source>
</evidence>
<accession>A0A0D7BW56</accession>
<dbReference type="InterPro" id="IPR056824">
    <property type="entry name" value="PGAP1_TMD"/>
</dbReference>
<gene>
    <name evidence="13" type="ORF">CYLTODRAFT_416516</name>
</gene>
<dbReference type="GO" id="GO:0005789">
    <property type="term" value="C:endoplasmic reticulum membrane"/>
    <property type="evidence" value="ECO:0007669"/>
    <property type="project" value="UniProtKB-SubCell"/>
</dbReference>
<feature type="domain" description="GPI inositol-deacylase transmembrane" evidence="12">
    <location>
        <begin position="668"/>
        <end position="909"/>
    </location>
</feature>
<dbReference type="Proteomes" id="UP000054007">
    <property type="component" value="Unassembled WGS sequence"/>
</dbReference>
<dbReference type="Pfam" id="PF07819">
    <property type="entry name" value="PGAP1"/>
    <property type="match status" value="1"/>
</dbReference>
<evidence type="ECO:0000256" key="4">
    <source>
        <dbReference type="ARBA" id="ARBA00022692"/>
    </source>
</evidence>
<dbReference type="EMBL" id="KN880433">
    <property type="protein sequence ID" value="KIY73861.1"/>
    <property type="molecule type" value="Genomic_DNA"/>
</dbReference>
<name>A0A0D7BW56_9AGAR</name>
<dbReference type="PANTHER" id="PTHR15495:SF7">
    <property type="entry name" value="GPI INOSITOL-DEACYLASE"/>
    <property type="match status" value="1"/>
</dbReference>
<feature type="transmembrane region" description="Helical" evidence="10">
    <location>
        <begin position="648"/>
        <end position="665"/>
    </location>
</feature>
<evidence type="ECO:0000256" key="2">
    <source>
        <dbReference type="ARBA" id="ARBA00006931"/>
    </source>
</evidence>
<feature type="transmembrane region" description="Helical" evidence="10">
    <location>
        <begin position="605"/>
        <end position="627"/>
    </location>
</feature>
<dbReference type="GO" id="GO:0006505">
    <property type="term" value="P:GPI anchor metabolic process"/>
    <property type="evidence" value="ECO:0007669"/>
    <property type="project" value="TreeGrafter"/>
</dbReference>
<reference evidence="13 14" key="1">
    <citation type="journal article" date="2015" name="Fungal Genet. Biol.">
        <title>Evolution of novel wood decay mechanisms in Agaricales revealed by the genome sequences of Fistulina hepatica and Cylindrobasidium torrendii.</title>
        <authorList>
            <person name="Floudas D."/>
            <person name="Held B.W."/>
            <person name="Riley R."/>
            <person name="Nagy L.G."/>
            <person name="Koehler G."/>
            <person name="Ransdell A.S."/>
            <person name="Younus H."/>
            <person name="Chow J."/>
            <person name="Chiniquy J."/>
            <person name="Lipzen A."/>
            <person name="Tritt A."/>
            <person name="Sun H."/>
            <person name="Haridas S."/>
            <person name="LaButti K."/>
            <person name="Ohm R.A."/>
            <person name="Kues U."/>
            <person name="Blanchette R.A."/>
            <person name="Grigoriev I.V."/>
            <person name="Minto R.E."/>
            <person name="Hibbett D.S."/>
        </authorList>
    </citation>
    <scope>NUCLEOTIDE SEQUENCE [LARGE SCALE GENOMIC DNA]</scope>
    <source>
        <strain evidence="13 14">FP15055 ss-10</strain>
    </source>
</reference>
<comment type="function">
    <text evidence="10">Involved in inositol deacylation of GPI-anchored proteins which plays important roles in the quality control and ER-associated degradation of GPI-anchored proteins.</text>
</comment>
<dbReference type="InterPro" id="IPR029058">
    <property type="entry name" value="AB_hydrolase_fold"/>
</dbReference>
<evidence type="ECO:0000256" key="6">
    <source>
        <dbReference type="ARBA" id="ARBA00022824"/>
    </source>
</evidence>
<dbReference type="GO" id="GO:0006888">
    <property type="term" value="P:endoplasmic reticulum to Golgi vesicle-mediated transport"/>
    <property type="evidence" value="ECO:0007669"/>
    <property type="project" value="TreeGrafter"/>
</dbReference>
<dbReference type="InterPro" id="IPR039529">
    <property type="entry name" value="PGAP1/BST1"/>
</dbReference>
<evidence type="ECO:0000256" key="7">
    <source>
        <dbReference type="ARBA" id="ARBA00022927"/>
    </source>
</evidence>
<feature type="transmembrane region" description="Helical" evidence="10">
    <location>
        <begin position="870"/>
        <end position="888"/>
    </location>
</feature>
<evidence type="ECO:0000313" key="14">
    <source>
        <dbReference type="Proteomes" id="UP000054007"/>
    </source>
</evidence>
<dbReference type="GO" id="GO:0015031">
    <property type="term" value="P:protein transport"/>
    <property type="evidence" value="ECO:0007669"/>
    <property type="project" value="UniProtKB-KW"/>
</dbReference>
<dbReference type="EC" id="3.1.-.-" evidence="10"/>
<evidence type="ECO:0000256" key="8">
    <source>
        <dbReference type="ARBA" id="ARBA00022989"/>
    </source>
</evidence>
<evidence type="ECO:0000256" key="1">
    <source>
        <dbReference type="ARBA" id="ARBA00004477"/>
    </source>
</evidence>
<feature type="transmembrane region" description="Helical" evidence="10">
    <location>
        <begin position="801"/>
        <end position="826"/>
    </location>
</feature>
<keyword evidence="14" id="KW-1185">Reference proteome</keyword>
<protein>
    <recommendedName>
        <fullName evidence="10">GPI inositol-deacylase</fullName>
        <ecNumber evidence="10">3.1.-.-</ecNumber>
    </recommendedName>
</protein>
<keyword evidence="3 10" id="KW-0813">Transport</keyword>
<dbReference type="SUPFAM" id="SSF53474">
    <property type="entry name" value="alpha/beta-Hydrolases"/>
    <property type="match status" value="1"/>
</dbReference>
<sequence>MRANAVVSLVSVVSFAGLLGFYLAAINVQQTLSPQGCRMSWMSPSYILQTDFNSSWTTLAGRYSLWLYREVGWEPTELHLRQPVLFIPGNAGSSHQVRSIASSAVRQYYKSPRVLSPEFQAETLKPVDTFAVEFNEDLSAFHGPTMDAQIRYTADAVSFILSHYPVGTKIVILGHSMGGIVATSLLPSDQIAAIITMSTPHTLPPARLDARMDALYARIRRVLALDSTPILSLCGGATDIMIPSETCVLPPAKESVFRRTVFTSALEGAWTGIGHREMVWCHQVRWRVARAMLELQGLETSAARGNVLDQWLRDGTRLPALNLSTARVRFSREEYNIAEASRPLVLVKLDEPSLHLLPLTVSDHLTILVSRGRIAQIGPQDAVSLEVKVLSCQNIDNAGGVECGAVTPGAVRLIPSPVSGREFPVPKEGSAESEGTVFFEVAGSSLSGGWIAIQVEPVGKQGGWVVAQIGPEDTRQDMSTTGVAAGRSTVNLRPDAMKTTVFFPNLPQGALFVYRVVPHYSVAYKETMFPPLLAQRSGLWEIHYFPLIPYQQRKILLHSHSSGPFVDSETIGGLQFDIISSGSGPSSISLKLAWWPTLGRWASRYFTTVACFAIAVVSILLYDFWTIGEGTPASSRSVAQSLQYFHRRRLPCLLIGLSLLSFMPLPLEYFLGNTGEPWLAPLAPIILLISVGLVSTSALVLSVLLWPIQRIYPRSQIKSKKEGPSRGTIISLPLISLAVFLFIPWQVAFLGCWAVHFMTCACSTNAPTPRLVELHSADGEEMRTTAHPLPAPSTLEYNCNIHILLLLTWLLPISAPVLVVWVRTLATAGLTTPFDGDHFVLNVAPFLILVDFISHSGVEALFRKHRFEGIISSRWGFLFVAAVATIYGTRKTYMVFDAATAAIGLMVLLRVAPAYWNAVYR</sequence>
<keyword evidence="9 10" id="KW-0472">Membrane</keyword>
<comment type="subcellular location">
    <subcellularLocation>
        <location evidence="1">Endoplasmic reticulum membrane</location>
        <topology evidence="1">Multi-pass membrane protein</topology>
    </subcellularLocation>
</comment>
<proteinExistence type="inferred from homology"/>
<dbReference type="OrthoDB" id="348976at2759"/>
<evidence type="ECO:0000256" key="5">
    <source>
        <dbReference type="ARBA" id="ARBA00022801"/>
    </source>
</evidence>
<feature type="domain" description="GPI inositol-deacylase PGAP1-like alpha/beta" evidence="11">
    <location>
        <begin position="82"/>
        <end position="294"/>
    </location>
</feature>
<keyword evidence="7 10" id="KW-0653">Protein transport</keyword>
<feature type="transmembrane region" description="Helical" evidence="10">
    <location>
        <begin position="685"/>
        <end position="708"/>
    </location>
</feature>
<evidence type="ECO:0000256" key="9">
    <source>
        <dbReference type="ARBA" id="ARBA00023136"/>
    </source>
</evidence>
<keyword evidence="5 10" id="KW-0378">Hydrolase</keyword>
<evidence type="ECO:0000259" key="12">
    <source>
        <dbReference type="Pfam" id="PF25140"/>
    </source>
</evidence>
<evidence type="ECO:0000256" key="3">
    <source>
        <dbReference type="ARBA" id="ARBA00022448"/>
    </source>
</evidence>
<organism evidence="13 14">
    <name type="scientific">Cylindrobasidium torrendii FP15055 ss-10</name>
    <dbReference type="NCBI Taxonomy" id="1314674"/>
    <lineage>
        <taxon>Eukaryota</taxon>
        <taxon>Fungi</taxon>
        <taxon>Dikarya</taxon>
        <taxon>Basidiomycota</taxon>
        <taxon>Agaricomycotina</taxon>
        <taxon>Agaricomycetes</taxon>
        <taxon>Agaricomycetidae</taxon>
        <taxon>Agaricales</taxon>
        <taxon>Marasmiineae</taxon>
        <taxon>Physalacriaceae</taxon>
        <taxon>Cylindrobasidium</taxon>
    </lineage>
</organism>
<keyword evidence="8 10" id="KW-1133">Transmembrane helix</keyword>
<keyword evidence="4 10" id="KW-0812">Transmembrane</keyword>
<dbReference type="GO" id="GO:0050185">
    <property type="term" value="F:phosphatidylinositol deacylase activity"/>
    <property type="evidence" value="ECO:0007669"/>
    <property type="project" value="TreeGrafter"/>
</dbReference>
<feature type="transmembrane region" description="Helical" evidence="10">
    <location>
        <begin position="895"/>
        <end position="916"/>
    </location>
</feature>
<evidence type="ECO:0000313" key="13">
    <source>
        <dbReference type="EMBL" id="KIY73861.1"/>
    </source>
</evidence>
<dbReference type="Gene3D" id="3.40.50.1820">
    <property type="entry name" value="alpha/beta hydrolase"/>
    <property type="match status" value="1"/>
</dbReference>
<dbReference type="Pfam" id="PF25140">
    <property type="entry name" value="PGAP1_TMD"/>
    <property type="match status" value="1"/>
</dbReference>
<keyword evidence="6 10" id="KW-0256">Endoplasmic reticulum</keyword>
<dbReference type="InterPro" id="IPR012908">
    <property type="entry name" value="PGAP1-ab_dom-like"/>
</dbReference>
<dbReference type="STRING" id="1314674.A0A0D7BW56"/>
<dbReference type="AlphaFoldDB" id="A0A0D7BW56"/>
<dbReference type="PANTHER" id="PTHR15495">
    <property type="entry name" value="NEGATIVE REGULATOR OF VESICLE FORMATION-RELATED"/>
    <property type="match status" value="1"/>
</dbReference>
<feature type="transmembrane region" description="Helical" evidence="10">
    <location>
        <begin position="729"/>
        <end position="748"/>
    </location>
</feature>
<evidence type="ECO:0000259" key="11">
    <source>
        <dbReference type="Pfam" id="PF07819"/>
    </source>
</evidence>
<comment type="similarity">
    <text evidence="2 10">Belongs to the GPI inositol-deacylase family.</text>
</comment>